<accession>A0ABT0P644</accession>
<protein>
    <submittedName>
        <fullName evidence="1">Uncharacterized protein</fullName>
    </submittedName>
</protein>
<comment type="caution">
    <text evidence="1">The sequence shown here is derived from an EMBL/GenBank/DDBJ whole genome shotgun (WGS) entry which is preliminary data.</text>
</comment>
<gene>
    <name evidence="1" type="ORF">M4438_37930</name>
</gene>
<reference evidence="1 2" key="1">
    <citation type="submission" date="2022-05" db="EMBL/GenBank/DDBJ databases">
        <title>Genome Resource of Streptomyces lavenduligriseus GA1-1, a Strain with Broad-Spectrum Antifungal Activity against Phytopathogenic Fungi.</title>
        <authorList>
            <person name="Qi D."/>
        </authorList>
    </citation>
    <scope>NUCLEOTIDE SEQUENCE [LARGE SCALE GENOMIC DNA]</scope>
    <source>
        <strain evidence="1 2">GA1-1</strain>
    </source>
</reference>
<dbReference type="RefSeq" id="WP_249493710.1">
    <property type="nucleotide sequence ID" value="NZ_JAMCCK010000190.1"/>
</dbReference>
<evidence type="ECO:0000313" key="2">
    <source>
        <dbReference type="Proteomes" id="UP001202052"/>
    </source>
</evidence>
<feature type="non-terminal residue" evidence="1">
    <location>
        <position position="185"/>
    </location>
</feature>
<proteinExistence type="predicted"/>
<organism evidence="1 2">
    <name type="scientific">Streptomyces lavenduligriseus</name>
    <dbReference type="NCBI Taxonomy" id="67315"/>
    <lineage>
        <taxon>Bacteria</taxon>
        <taxon>Bacillati</taxon>
        <taxon>Actinomycetota</taxon>
        <taxon>Actinomycetes</taxon>
        <taxon>Kitasatosporales</taxon>
        <taxon>Streptomycetaceae</taxon>
        <taxon>Streptomyces</taxon>
    </lineage>
</organism>
<dbReference type="EMBL" id="JAMCCK010000190">
    <property type="protein sequence ID" value="MCL3999204.1"/>
    <property type="molecule type" value="Genomic_DNA"/>
</dbReference>
<name>A0ABT0P644_9ACTN</name>
<dbReference type="Proteomes" id="UP001202052">
    <property type="component" value="Unassembled WGS sequence"/>
</dbReference>
<keyword evidence="2" id="KW-1185">Reference proteome</keyword>
<sequence>MPQVEPSVLDVLMEAAKDAVSYEAIAVVLAAADIGTNTAAAQQRDALLTALRLRLSDTGKAQDFAAPLPGDPLKGRPASLSEVATEHLEIWSAYVATVSNPFVQGRLHHLLLAAGHGRKLDHIRGAAAGYLDAAPLLLATPRRLPGLMGATECLRRAGDLARTFNQTDLCKRVTDDMAALAGRVL</sequence>
<evidence type="ECO:0000313" key="1">
    <source>
        <dbReference type="EMBL" id="MCL3999204.1"/>
    </source>
</evidence>